<dbReference type="SUPFAM" id="SSF46785">
    <property type="entry name" value="Winged helix' DNA-binding domain"/>
    <property type="match status" value="1"/>
</dbReference>
<dbReference type="InterPro" id="IPR036388">
    <property type="entry name" value="WH-like_DNA-bd_sf"/>
</dbReference>
<proteinExistence type="predicted"/>
<accession>A0ABD6CUK1</accession>
<dbReference type="InterPro" id="IPR036390">
    <property type="entry name" value="WH_DNA-bd_sf"/>
</dbReference>
<dbReference type="EMBL" id="JBHUDL010000005">
    <property type="protein sequence ID" value="MFD1632908.1"/>
    <property type="molecule type" value="Genomic_DNA"/>
</dbReference>
<gene>
    <name evidence="1" type="ORF">ACFSBJ_04040</name>
</gene>
<dbReference type="RefSeq" id="WP_256406607.1">
    <property type="nucleotide sequence ID" value="NZ_CP187152.1"/>
</dbReference>
<dbReference type="CDD" id="cd00090">
    <property type="entry name" value="HTH_ARSR"/>
    <property type="match status" value="1"/>
</dbReference>
<comment type="caution">
    <text evidence="1">The sequence shown here is derived from an EMBL/GenBank/DDBJ whole genome shotgun (WGS) entry which is preliminary data.</text>
</comment>
<sequence>MADVDLATVVELLDDEHVRAILAATSDTPLSANELSERCGVSTSPIYRRLDRLTDADLVGERMRPRSDGHHETVYVSRLDRFELTVRDGELHWTLDRDSDDVADQLTRLWGKF</sequence>
<keyword evidence="2" id="KW-1185">Reference proteome</keyword>
<name>A0ABD6CUK1_9EURY</name>
<organism evidence="1 2">
    <name type="scientific">Haloplanus ruber</name>
    <dbReference type="NCBI Taxonomy" id="869892"/>
    <lineage>
        <taxon>Archaea</taxon>
        <taxon>Methanobacteriati</taxon>
        <taxon>Methanobacteriota</taxon>
        <taxon>Stenosarchaea group</taxon>
        <taxon>Halobacteria</taxon>
        <taxon>Halobacteriales</taxon>
        <taxon>Haloferacaceae</taxon>
        <taxon>Haloplanus</taxon>
    </lineage>
</organism>
<dbReference type="Gene3D" id="1.10.10.10">
    <property type="entry name" value="Winged helix-like DNA-binding domain superfamily/Winged helix DNA-binding domain"/>
    <property type="match status" value="1"/>
</dbReference>
<dbReference type="Pfam" id="PF12840">
    <property type="entry name" value="HTH_20"/>
    <property type="match status" value="1"/>
</dbReference>
<reference evidence="1 2" key="1">
    <citation type="journal article" date="2019" name="Int. J. Syst. Evol. Microbiol.">
        <title>The Global Catalogue of Microorganisms (GCM) 10K type strain sequencing project: providing services to taxonomists for standard genome sequencing and annotation.</title>
        <authorList>
            <consortium name="The Broad Institute Genomics Platform"/>
            <consortium name="The Broad Institute Genome Sequencing Center for Infectious Disease"/>
            <person name="Wu L."/>
            <person name="Ma J."/>
        </authorList>
    </citation>
    <scope>NUCLEOTIDE SEQUENCE [LARGE SCALE GENOMIC DNA]</scope>
    <source>
        <strain evidence="1 2">CGMCC 1.10594</strain>
    </source>
</reference>
<dbReference type="Proteomes" id="UP001597075">
    <property type="component" value="Unassembled WGS sequence"/>
</dbReference>
<dbReference type="InterPro" id="IPR011991">
    <property type="entry name" value="ArsR-like_HTH"/>
</dbReference>
<evidence type="ECO:0000313" key="2">
    <source>
        <dbReference type="Proteomes" id="UP001597075"/>
    </source>
</evidence>
<dbReference type="AlphaFoldDB" id="A0ABD6CUK1"/>
<protein>
    <submittedName>
        <fullName evidence="1">ArsR/SmtB family transcription factor</fullName>
    </submittedName>
</protein>
<evidence type="ECO:0000313" key="1">
    <source>
        <dbReference type="EMBL" id="MFD1632908.1"/>
    </source>
</evidence>